<evidence type="ECO:0000313" key="1">
    <source>
        <dbReference type="EMBL" id="KAJ4959258.1"/>
    </source>
</evidence>
<protein>
    <submittedName>
        <fullName evidence="1">Uncharacterized protein</fullName>
    </submittedName>
</protein>
<sequence length="124" mass="13904">MFNLGRKTLLAGLSIIQSTTNQMKVCYFSPTQMRLKTTIPSNRKRFRRTQKVSSVVRSEGEIHRLVIYLACVESGVAKVVTIIYFSSYACVESGVAKVVTIIYFSSYTCGNAVWLMMDFGTVIP</sequence>
<keyword evidence="2" id="KW-1185">Reference proteome</keyword>
<dbReference type="EMBL" id="JAMYWD010000010">
    <property type="protein sequence ID" value="KAJ4959258.1"/>
    <property type="molecule type" value="Genomic_DNA"/>
</dbReference>
<accession>A0A9Q0H6K4</accession>
<reference evidence="1" key="1">
    <citation type="journal article" date="2023" name="Plant J.">
        <title>The genome of the king protea, Protea cynaroides.</title>
        <authorList>
            <person name="Chang J."/>
            <person name="Duong T.A."/>
            <person name="Schoeman C."/>
            <person name="Ma X."/>
            <person name="Roodt D."/>
            <person name="Barker N."/>
            <person name="Li Z."/>
            <person name="Van de Peer Y."/>
            <person name="Mizrachi E."/>
        </authorList>
    </citation>
    <scope>NUCLEOTIDE SEQUENCE</scope>
    <source>
        <tissue evidence="1">Young leaves</tissue>
    </source>
</reference>
<proteinExistence type="predicted"/>
<comment type="caution">
    <text evidence="1">The sequence shown here is derived from an EMBL/GenBank/DDBJ whole genome shotgun (WGS) entry which is preliminary data.</text>
</comment>
<dbReference type="Proteomes" id="UP001141806">
    <property type="component" value="Unassembled WGS sequence"/>
</dbReference>
<organism evidence="1 2">
    <name type="scientific">Protea cynaroides</name>
    <dbReference type="NCBI Taxonomy" id="273540"/>
    <lineage>
        <taxon>Eukaryota</taxon>
        <taxon>Viridiplantae</taxon>
        <taxon>Streptophyta</taxon>
        <taxon>Embryophyta</taxon>
        <taxon>Tracheophyta</taxon>
        <taxon>Spermatophyta</taxon>
        <taxon>Magnoliopsida</taxon>
        <taxon>Proteales</taxon>
        <taxon>Proteaceae</taxon>
        <taxon>Protea</taxon>
    </lineage>
</organism>
<gene>
    <name evidence="1" type="ORF">NE237_026369</name>
</gene>
<evidence type="ECO:0000313" key="2">
    <source>
        <dbReference type="Proteomes" id="UP001141806"/>
    </source>
</evidence>
<name>A0A9Q0H6K4_9MAGN</name>
<dbReference type="AlphaFoldDB" id="A0A9Q0H6K4"/>